<dbReference type="Proteomes" id="UP001203207">
    <property type="component" value="Unassembled WGS sequence"/>
</dbReference>
<reference evidence="1" key="2">
    <citation type="submission" date="2022-02" db="EMBL/GenBank/DDBJ databases">
        <authorList>
            <person name="Elcheninov A.G."/>
            <person name="Sorokin D.Y."/>
            <person name="Kublanov I.V."/>
        </authorList>
    </citation>
    <scope>NUCLEOTIDE SEQUENCE</scope>
    <source>
        <strain evidence="1">AArc-St2</strain>
        <plasmid evidence="1">pAArc-St2</plasmid>
    </source>
</reference>
<dbReference type="EMBL" id="JAKRVX010000010">
    <property type="protein sequence ID" value="MCL9818359.1"/>
    <property type="molecule type" value="Genomic_DNA"/>
</dbReference>
<dbReference type="Pfam" id="PF09484">
    <property type="entry name" value="Cas_TM1802"/>
    <property type="match status" value="1"/>
</dbReference>
<dbReference type="AlphaFoldDB" id="A0AAE3G266"/>
<dbReference type="InterPro" id="IPR013389">
    <property type="entry name" value="CRISPR-assoc_prot_Cas8b"/>
</dbReference>
<keyword evidence="2" id="KW-1185">Reference proteome</keyword>
<reference evidence="1" key="1">
    <citation type="journal article" date="2022" name="Syst. Appl. Microbiol.">
        <title>Natronocalculus amylovorans gen. nov., sp. nov., and Natranaeroarchaeum aerophilus sp. nov., dominant culturable amylolytic natronoarchaea from hypersaline soda lakes in southwestern Siberia.</title>
        <authorList>
            <person name="Sorokin D.Y."/>
            <person name="Elcheninov A.G."/>
            <person name="Khizhniak T.V."/>
            <person name="Koenen M."/>
            <person name="Bale N.J."/>
            <person name="Damste J.S.S."/>
            <person name="Kublanov I.V."/>
        </authorList>
    </citation>
    <scope>NUCLEOTIDE SEQUENCE</scope>
    <source>
        <strain evidence="1">AArc-St2</strain>
    </source>
</reference>
<organism evidence="1 2">
    <name type="scientific">Natronocalculus amylovorans</name>
    <dbReference type="NCBI Taxonomy" id="2917812"/>
    <lineage>
        <taxon>Archaea</taxon>
        <taxon>Methanobacteriati</taxon>
        <taxon>Methanobacteriota</taxon>
        <taxon>Stenosarchaea group</taxon>
        <taxon>Halobacteria</taxon>
        <taxon>Halobacteriales</taxon>
        <taxon>Haloferacaceae</taxon>
        <taxon>Natronocalculus</taxon>
    </lineage>
</organism>
<proteinExistence type="predicted"/>
<geneLocation type="plasmid" evidence="1">
    <name>pAArc-St2</name>
</geneLocation>
<dbReference type="NCBIfam" id="TIGR02591">
    <property type="entry name" value="cas_Csh1"/>
    <property type="match status" value="1"/>
</dbReference>
<comment type="caution">
    <text evidence="1">The sequence shown here is derived from an EMBL/GenBank/DDBJ whole genome shotgun (WGS) entry which is preliminary data.</text>
</comment>
<sequence length="724" mass="81094">MSQSTDDFDAKFDQYWSGQSITSLRRVQALYGAIEESQSSYESVIPEEFQLYVTPGELEGFTTEQDEENRLVTIKIDLTDASPQLDGIDVGPFRPEMVDRLGFSRFPWGRGIDHSITRRGAKSGSTRGTVSTYCVDCLERWTNADGREAAIGRVANEHPDGSIIQSLQSLGLEDGIEEEIEQELWSHFGEDEKPRVVATVAIQLDPDSLKEKPSGDIINGYYYPGQLHVLNAAMRARKEEKLAEKNSDIPSRGDGTCLVTNRSTEVFGTVDDPLAFFTVQHAEKFPELKKKNAWRAHPVSSEAALLMQSGASLFEQCRRTRHGRSIYTVPYFTQTDSHCAKILRHVVTATHKSSEESLMAEIQREIEREGDEDILENLRYYVIAIRNDSGDINVLHEVPDATIQPVRALAESHLDVLFGSTFNAVAGFRQPKNWQPISEGTDSIDPIINSITSGFYTFGTLARPDEDDPSTDDPSEWLTFSLLTGQQITANRLLSEYVERLAQERAKDSDGRVSEKHLKAQYTQLEALARADQLTAPEHPELTKPPRMTTKPDIPAAEQFLTDDGEIPIATVQEYRLKRFIEERPALDDNAQRRGAFLAGVLVGQLGNYQSSPSKRDMNRTVLIQYPAEQMSGPRITRFVPDLIQKTHVYASEDKYSGSSLFPELEDRLPETLADAAAQGWTLPIDDLRFHYALGQMYGKRALSRALDLRSSIADHAGIDLKTN</sequence>
<evidence type="ECO:0000313" key="1">
    <source>
        <dbReference type="EMBL" id="MCL9818359.1"/>
    </source>
</evidence>
<accession>A0AAE3G266</accession>
<gene>
    <name evidence="1" type="primary">cas8b</name>
    <name evidence="1" type="ORF">AArcSt2_15560</name>
</gene>
<dbReference type="RefSeq" id="WP_250585921.1">
    <property type="nucleotide sequence ID" value="NZ_JAKRVX010000010.1"/>
</dbReference>
<keyword evidence="1" id="KW-0614">Plasmid</keyword>
<dbReference type="InterPro" id="IPR013420">
    <property type="entry name" value="CRISPR-assoc_prot_Cas8b/Csh1_C"/>
</dbReference>
<protein>
    <submittedName>
        <fullName evidence="1">Type I-B CRISPR-associated protein Cas8b/Csh1</fullName>
    </submittedName>
</protein>
<name>A0AAE3G266_9EURY</name>
<evidence type="ECO:0000313" key="2">
    <source>
        <dbReference type="Proteomes" id="UP001203207"/>
    </source>
</evidence>